<dbReference type="EMBL" id="CM042011">
    <property type="protein sequence ID" value="KAI3768649.1"/>
    <property type="molecule type" value="Genomic_DNA"/>
</dbReference>
<dbReference type="Proteomes" id="UP001055811">
    <property type="component" value="Linkage Group LG03"/>
</dbReference>
<organism evidence="1 2">
    <name type="scientific">Cichorium intybus</name>
    <name type="common">Chicory</name>
    <dbReference type="NCBI Taxonomy" id="13427"/>
    <lineage>
        <taxon>Eukaryota</taxon>
        <taxon>Viridiplantae</taxon>
        <taxon>Streptophyta</taxon>
        <taxon>Embryophyta</taxon>
        <taxon>Tracheophyta</taxon>
        <taxon>Spermatophyta</taxon>
        <taxon>Magnoliopsida</taxon>
        <taxon>eudicotyledons</taxon>
        <taxon>Gunneridae</taxon>
        <taxon>Pentapetalae</taxon>
        <taxon>asterids</taxon>
        <taxon>campanulids</taxon>
        <taxon>Asterales</taxon>
        <taxon>Asteraceae</taxon>
        <taxon>Cichorioideae</taxon>
        <taxon>Cichorieae</taxon>
        <taxon>Cichoriinae</taxon>
        <taxon>Cichorium</taxon>
    </lineage>
</organism>
<sequence length="114" mass="12566">MKELDGKFYGGNVMMMVNRGRFCAIGGGYGISVSVEVAMVADSSDGGKKKGVIRMEVERGASLGWRLEVVEWFVTDLGVVYPRELISPHQKLITDDNISCVISTEILIIPENRK</sequence>
<evidence type="ECO:0000313" key="1">
    <source>
        <dbReference type="EMBL" id="KAI3768649.1"/>
    </source>
</evidence>
<gene>
    <name evidence="1" type="ORF">L2E82_19479</name>
</gene>
<evidence type="ECO:0000313" key="2">
    <source>
        <dbReference type="Proteomes" id="UP001055811"/>
    </source>
</evidence>
<proteinExistence type="predicted"/>
<keyword evidence="2" id="KW-1185">Reference proteome</keyword>
<protein>
    <submittedName>
        <fullName evidence="1">Uncharacterized protein</fullName>
    </submittedName>
</protein>
<name>A0ACB9FC16_CICIN</name>
<reference evidence="1 2" key="2">
    <citation type="journal article" date="2022" name="Mol. Ecol. Resour.">
        <title>The genomes of chicory, endive, great burdock and yacon provide insights into Asteraceae paleo-polyploidization history and plant inulin production.</title>
        <authorList>
            <person name="Fan W."/>
            <person name="Wang S."/>
            <person name="Wang H."/>
            <person name="Wang A."/>
            <person name="Jiang F."/>
            <person name="Liu H."/>
            <person name="Zhao H."/>
            <person name="Xu D."/>
            <person name="Zhang Y."/>
        </authorList>
    </citation>
    <scope>NUCLEOTIDE SEQUENCE [LARGE SCALE GENOMIC DNA]</scope>
    <source>
        <strain evidence="2">cv. Punajuju</strain>
        <tissue evidence="1">Leaves</tissue>
    </source>
</reference>
<accession>A0ACB9FC16</accession>
<reference evidence="2" key="1">
    <citation type="journal article" date="2022" name="Mol. Ecol. Resour.">
        <title>The genomes of chicory, endive, great burdock and yacon provide insights into Asteraceae palaeo-polyploidization history and plant inulin production.</title>
        <authorList>
            <person name="Fan W."/>
            <person name="Wang S."/>
            <person name="Wang H."/>
            <person name="Wang A."/>
            <person name="Jiang F."/>
            <person name="Liu H."/>
            <person name="Zhao H."/>
            <person name="Xu D."/>
            <person name="Zhang Y."/>
        </authorList>
    </citation>
    <scope>NUCLEOTIDE SEQUENCE [LARGE SCALE GENOMIC DNA]</scope>
    <source>
        <strain evidence="2">cv. Punajuju</strain>
    </source>
</reference>
<comment type="caution">
    <text evidence="1">The sequence shown here is derived from an EMBL/GenBank/DDBJ whole genome shotgun (WGS) entry which is preliminary data.</text>
</comment>